<dbReference type="OrthoDB" id="10515040at2759"/>
<organism evidence="2 3">
    <name type="scientific">Pleurotus eryngii</name>
    <name type="common">Boletus of the steppes</name>
    <dbReference type="NCBI Taxonomy" id="5323"/>
    <lineage>
        <taxon>Eukaryota</taxon>
        <taxon>Fungi</taxon>
        <taxon>Dikarya</taxon>
        <taxon>Basidiomycota</taxon>
        <taxon>Agaricomycotina</taxon>
        <taxon>Agaricomycetes</taxon>
        <taxon>Agaricomycetidae</taxon>
        <taxon>Agaricales</taxon>
        <taxon>Pleurotineae</taxon>
        <taxon>Pleurotaceae</taxon>
        <taxon>Pleurotus</taxon>
    </lineage>
</organism>
<protein>
    <submittedName>
        <fullName evidence="2">Uncharacterized protein</fullName>
    </submittedName>
</protein>
<reference evidence="2" key="1">
    <citation type="submission" date="2020-11" db="EMBL/GenBank/DDBJ databases">
        <authorList>
            <consortium name="DOE Joint Genome Institute"/>
            <person name="Ahrendt S."/>
            <person name="Riley R."/>
            <person name="Andreopoulos W."/>
            <person name="Labutti K."/>
            <person name="Pangilinan J."/>
            <person name="Ruiz-Duenas F.J."/>
            <person name="Barrasa J.M."/>
            <person name="Sanchez-Garcia M."/>
            <person name="Camarero S."/>
            <person name="Miyauchi S."/>
            <person name="Serrano A."/>
            <person name="Linde D."/>
            <person name="Babiker R."/>
            <person name="Drula E."/>
            <person name="Ayuso-Fernandez I."/>
            <person name="Pacheco R."/>
            <person name="Padilla G."/>
            <person name="Ferreira P."/>
            <person name="Barriuso J."/>
            <person name="Kellner H."/>
            <person name="Castanera R."/>
            <person name="Alfaro M."/>
            <person name="Ramirez L."/>
            <person name="Pisabarro A.G."/>
            <person name="Kuo A."/>
            <person name="Tritt A."/>
            <person name="Lipzen A."/>
            <person name="He G."/>
            <person name="Yan M."/>
            <person name="Ng V."/>
            <person name="Cullen D."/>
            <person name="Martin F."/>
            <person name="Rosso M.-N."/>
            <person name="Henrissat B."/>
            <person name="Hibbett D."/>
            <person name="Martinez A.T."/>
            <person name="Grigoriev I.V."/>
        </authorList>
    </citation>
    <scope>NUCLEOTIDE SEQUENCE</scope>
    <source>
        <strain evidence="2">ATCC 90797</strain>
    </source>
</reference>
<evidence type="ECO:0000313" key="3">
    <source>
        <dbReference type="Proteomes" id="UP000807025"/>
    </source>
</evidence>
<dbReference type="AlphaFoldDB" id="A0A9P6DDQ7"/>
<dbReference type="EMBL" id="MU154604">
    <property type="protein sequence ID" value="KAF9492278.1"/>
    <property type="molecule type" value="Genomic_DNA"/>
</dbReference>
<comment type="caution">
    <text evidence="2">The sequence shown here is derived from an EMBL/GenBank/DDBJ whole genome shotgun (WGS) entry which is preliminary data.</text>
</comment>
<sequence>MYHTRAHCRVEANGSEGNFENDRIQPQSIRSGNGISGQATLSDGANGLVNTRAQVSRKDEARKTEEPRAGEVNDEIQITVHLDDKFLPNISGRTAHAQWPFPKDLSNPHIPEGGTHNIVFSSDSSGVYVSSCPRRLGTEIRAIDGCTALVLNDRQDRMPLRLHARAAFALPPLDNLGSPLAISSHHYDPGYFGGHPDLITPTPVHTRDMRQGQESVSLRPRLGLCCATPNLIRSYNYWTSLCIIIPERRLLFQPTEVFLPHRPSQAHHSILLMLLVGSFLNNVQRRDGHQSLQLRKRPCHALIVFRLRWIYWSFFYILSRGTDCSAIAFKLPNKYSVAVVYPCAVPGWKSSSVNKPHYDDGTTLSTS</sequence>
<evidence type="ECO:0000313" key="2">
    <source>
        <dbReference type="EMBL" id="KAF9492278.1"/>
    </source>
</evidence>
<proteinExistence type="predicted"/>
<feature type="region of interest" description="Disordered" evidence="1">
    <location>
        <begin position="13"/>
        <end position="69"/>
    </location>
</feature>
<accession>A0A9P6DDQ7</accession>
<feature type="compositionally biased region" description="Basic and acidic residues" evidence="1">
    <location>
        <begin position="56"/>
        <end position="69"/>
    </location>
</feature>
<keyword evidence="3" id="KW-1185">Reference proteome</keyword>
<feature type="compositionally biased region" description="Polar residues" evidence="1">
    <location>
        <begin position="24"/>
        <end position="54"/>
    </location>
</feature>
<evidence type="ECO:0000256" key="1">
    <source>
        <dbReference type="SAM" id="MobiDB-lite"/>
    </source>
</evidence>
<dbReference type="Proteomes" id="UP000807025">
    <property type="component" value="Unassembled WGS sequence"/>
</dbReference>
<gene>
    <name evidence="2" type="ORF">BDN71DRAFT_1223518</name>
</gene>
<name>A0A9P6DDQ7_PLEER</name>